<evidence type="ECO:0000313" key="10">
    <source>
        <dbReference type="EMBL" id="PIN20056.1"/>
    </source>
</evidence>
<dbReference type="FunFam" id="3.30.40.10:FF:000022">
    <property type="entry name" value="E3 ubiquitin-protein ligase RING1-like"/>
    <property type="match status" value="1"/>
</dbReference>
<dbReference type="Gene3D" id="3.30.40.10">
    <property type="entry name" value="Zinc/RING finger domain, C3HC4 (zinc finger)"/>
    <property type="match status" value="1"/>
</dbReference>
<organism evidence="10 11">
    <name type="scientific">Handroanthus impetiginosus</name>
    <dbReference type="NCBI Taxonomy" id="429701"/>
    <lineage>
        <taxon>Eukaryota</taxon>
        <taxon>Viridiplantae</taxon>
        <taxon>Streptophyta</taxon>
        <taxon>Embryophyta</taxon>
        <taxon>Tracheophyta</taxon>
        <taxon>Spermatophyta</taxon>
        <taxon>Magnoliopsida</taxon>
        <taxon>eudicotyledons</taxon>
        <taxon>Gunneridae</taxon>
        <taxon>Pentapetalae</taxon>
        <taxon>asterids</taxon>
        <taxon>lamiids</taxon>
        <taxon>Lamiales</taxon>
        <taxon>Bignoniaceae</taxon>
        <taxon>Crescentiina</taxon>
        <taxon>Tabebuia alliance</taxon>
        <taxon>Handroanthus</taxon>
    </lineage>
</organism>
<dbReference type="SMART" id="SM00184">
    <property type="entry name" value="RING"/>
    <property type="match status" value="1"/>
</dbReference>
<dbReference type="Proteomes" id="UP000231279">
    <property type="component" value="Unassembled WGS sequence"/>
</dbReference>
<dbReference type="InterPro" id="IPR001841">
    <property type="entry name" value="Znf_RING"/>
</dbReference>
<protein>
    <recommendedName>
        <fullName evidence="2">RING-type E3 ubiquitin transferase</fullName>
        <ecNumber evidence="2">2.3.2.27</ecNumber>
    </recommendedName>
</protein>
<dbReference type="OrthoDB" id="21204at2759"/>
<evidence type="ECO:0000256" key="5">
    <source>
        <dbReference type="ARBA" id="ARBA00022771"/>
    </source>
</evidence>
<evidence type="ECO:0000313" key="11">
    <source>
        <dbReference type="Proteomes" id="UP000231279"/>
    </source>
</evidence>
<dbReference type="Pfam" id="PF13639">
    <property type="entry name" value="zf-RING_2"/>
    <property type="match status" value="1"/>
</dbReference>
<keyword evidence="7" id="KW-0862">Zinc</keyword>
<dbReference type="STRING" id="429701.A0A2G9HR95"/>
<evidence type="ECO:0000256" key="7">
    <source>
        <dbReference type="ARBA" id="ARBA00022833"/>
    </source>
</evidence>
<dbReference type="EMBL" id="NKXS01001180">
    <property type="protein sequence ID" value="PIN20056.1"/>
    <property type="molecule type" value="Genomic_DNA"/>
</dbReference>
<keyword evidence="11" id="KW-1185">Reference proteome</keyword>
<gene>
    <name evidence="10" type="ORF">CDL12_07254</name>
</gene>
<comment type="catalytic activity">
    <reaction evidence="1">
        <text>S-ubiquitinyl-[E2 ubiquitin-conjugating enzyme]-L-cysteine + [acceptor protein]-L-lysine = [E2 ubiquitin-conjugating enzyme]-L-cysteine + N(6)-ubiquitinyl-[acceptor protein]-L-lysine.</text>
        <dbReference type="EC" id="2.3.2.27"/>
    </reaction>
</comment>
<dbReference type="AlphaFoldDB" id="A0A2G9HR95"/>
<keyword evidence="10" id="KW-0436">Ligase</keyword>
<keyword evidence="6" id="KW-0833">Ubl conjugation pathway</keyword>
<dbReference type="PANTHER" id="PTHR15710">
    <property type="entry name" value="E3 UBIQUITIN-PROTEIN LIGASE PRAJA"/>
    <property type="match status" value="1"/>
</dbReference>
<dbReference type="GO" id="GO:0008270">
    <property type="term" value="F:zinc ion binding"/>
    <property type="evidence" value="ECO:0007669"/>
    <property type="project" value="UniProtKB-KW"/>
</dbReference>
<sequence>MSMIPRSRVVVNGNPRTRTYHYYWCRRCQRSIRTTTTNPAEILCPRCFRQIRYELDVSRPGPLLESRLEPSPGARILDSLAQMLDPNPNQNENQSGPNRQAWVLLQFIGPDQPSRPVSPSENNNLGSDRGLEEFIQELTQNDRPGPPPAPESAIEALPLVELRAEDLSKDSSCCPVCKDEFHVGVQVRELPCKHFYHSECIVPWLHIHNTCPVCRYEVQGLPSTTNYYDDFEGYGDRLQEGHRDPDENWSWMQIFSLRPFNLVLNWAQLCLDFLDDRANVSRGGRPWWRSWGIP</sequence>
<reference evidence="11" key="1">
    <citation type="journal article" date="2018" name="Gigascience">
        <title>Genome assembly of the Pink Ipe (Handroanthus impetiginosus, Bignoniaceae), a highly valued, ecologically keystone Neotropical timber forest tree.</title>
        <authorList>
            <person name="Silva-Junior O.B."/>
            <person name="Grattapaglia D."/>
            <person name="Novaes E."/>
            <person name="Collevatti R.G."/>
        </authorList>
    </citation>
    <scope>NUCLEOTIDE SEQUENCE [LARGE SCALE GENOMIC DNA]</scope>
    <source>
        <strain evidence="11">cv. UFG-1</strain>
    </source>
</reference>
<name>A0A2G9HR95_9LAMI</name>
<dbReference type="GO" id="GO:0016874">
    <property type="term" value="F:ligase activity"/>
    <property type="evidence" value="ECO:0007669"/>
    <property type="project" value="UniProtKB-KW"/>
</dbReference>
<evidence type="ECO:0000256" key="3">
    <source>
        <dbReference type="ARBA" id="ARBA00022679"/>
    </source>
</evidence>
<evidence type="ECO:0000256" key="6">
    <source>
        <dbReference type="ARBA" id="ARBA00022786"/>
    </source>
</evidence>
<dbReference type="InterPro" id="IPR013083">
    <property type="entry name" value="Znf_RING/FYVE/PHD"/>
</dbReference>
<dbReference type="EC" id="2.3.2.27" evidence="2"/>
<keyword evidence="5 8" id="KW-0863">Zinc-finger</keyword>
<proteinExistence type="predicted"/>
<dbReference type="GO" id="GO:0016567">
    <property type="term" value="P:protein ubiquitination"/>
    <property type="evidence" value="ECO:0007669"/>
    <property type="project" value="TreeGrafter"/>
</dbReference>
<dbReference type="GO" id="GO:0005737">
    <property type="term" value="C:cytoplasm"/>
    <property type="evidence" value="ECO:0007669"/>
    <property type="project" value="TreeGrafter"/>
</dbReference>
<dbReference type="GO" id="GO:0061630">
    <property type="term" value="F:ubiquitin protein ligase activity"/>
    <property type="evidence" value="ECO:0007669"/>
    <property type="project" value="UniProtKB-EC"/>
</dbReference>
<keyword evidence="4" id="KW-0479">Metal-binding</keyword>
<evidence type="ECO:0000256" key="8">
    <source>
        <dbReference type="PROSITE-ProRule" id="PRU00175"/>
    </source>
</evidence>
<evidence type="ECO:0000256" key="1">
    <source>
        <dbReference type="ARBA" id="ARBA00000900"/>
    </source>
</evidence>
<keyword evidence="3" id="KW-0808">Transferase</keyword>
<evidence type="ECO:0000256" key="2">
    <source>
        <dbReference type="ARBA" id="ARBA00012483"/>
    </source>
</evidence>
<comment type="caution">
    <text evidence="10">The sequence shown here is derived from an EMBL/GenBank/DDBJ whole genome shotgun (WGS) entry which is preliminary data.</text>
</comment>
<accession>A0A2G9HR95</accession>
<evidence type="ECO:0000256" key="4">
    <source>
        <dbReference type="ARBA" id="ARBA00022723"/>
    </source>
</evidence>
<dbReference type="PROSITE" id="PS50089">
    <property type="entry name" value="ZF_RING_2"/>
    <property type="match status" value="1"/>
</dbReference>
<dbReference type="SUPFAM" id="SSF57850">
    <property type="entry name" value="RING/U-box"/>
    <property type="match status" value="1"/>
</dbReference>
<dbReference type="PANTHER" id="PTHR15710:SF116">
    <property type="entry name" value="RING_U-BOX SUPERFAMILY PROTEIN"/>
    <property type="match status" value="1"/>
</dbReference>
<feature type="domain" description="RING-type" evidence="9">
    <location>
        <begin position="174"/>
        <end position="215"/>
    </location>
</feature>
<evidence type="ECO:0000259" key="9">
    <source>
        <dbReference type="PROSITE" id="PS50089"/>
    </source>
</evidence>